<evidence type="ECO:0000259" key="2">
    <source>
        <dbReference type="PROSITE" id="PS50076"/>
    </source>
</evidence>
<sequence length="275" mass="31576">MTKDYYNILGLQKNATIEDIKKAYKRLAIKYHPDKNKGNKFAEEKFKEINEAYEVLSSPQKRTNYDNFKNTNYNREPSDKGFKSTRSESFENFDFFSDIFKSSTRGVPKDKEITINISLYDAYMGGKKSVVINNERIEIHIPKGTIETTKLKINGKGDINPISGKRGNLIVKFDIANYKNFNLKGRNLETNINVYPWEIALGSEKIFETIEGKKIKLKIPKDMKNGEILSLKGLGMPALGNTIKGDLKVNIIVEVPKIINDEVKKIYERLKEIYT</sequence>
<dbReference type="Pfam" id="PF01556">
    <property type="entry name" value="DnaJ_C"/>
    <property type="match status" value="1"/>
</dbReference>
<dbReference type="Gene3D" id="2.60.260.20">
    <property type="entry name" value="Urease metallochaperone UreE, N-terminal domain"/>
    <property type="match status" value="2"/>
</dbReference>
<dbReference type="InterPro" id="IPR036869">
    <property type="entry name" value="J_dom_sf"/>
</dbReference>
<evidence type="ECO:0000313" key="4">
    <source>
        <dbReference type="Proteomes" id="UP000275571"/>
    </source>
</evidence>
<dbReference type="GO" id="GO:0005737">
    <property type="term" value="C:cytoplasm"/>
    <property type="evidence" value="ECO:0007669"/>
    <property type="project" value="TreeGrafter"/>
</dbReference>
<dbReference type="GO" id="GO:0051082">
    <property type="term" value="F:unfolded protein binding"/>
    <property type="evidence" value="ECO:0007669"/>
    <property type="project" value="InterPro"/>
</dbReference>
<keyword evidence="4" id="KW-1185">Reference proteome</keyword>
<dbReference type="RefSeq" id="WP_120104427.1">
    <property type="nucleotide sequence ID" value="NZ_CP028884.1"/>
</dbReference>
<dbReference type="InterPro" id="IPR001623">
    <property type="entry name" value="DnaJ_domain"/>
</dbReference>
<dbReference type="OrthoDB" id="9779889at2"/>
<dbReference type="GO" id="GO:0042026">
    <property type="term" value="P:protein refolding"/>
    <property type="evidence" value="ECO:0007669"/>
    <property type="project" value="TreeGrafter"/>
</dbReference>
<dbReference type="InterPro" id="IPR008971">
    <property type="entry name" value="HSP40/DnaJ_pept-bd"/>
</dbReference>
<dbReference type="PRINTS" id="PR00625">
    <property type="entry name" value="JDOMAIN"/>
</dbReference>
<dbReference type="KEGG" id="btur:DB313_03430"/>
<dbReference type="InterPro" id="IPR002939">
    <property type="entry name" value="DnaJ_C"/>
</dbReference>
<dbReference type="EMBL" id="CP028884">
    <property type="protein sequence ID" value="AYE36507.1"/>
    <property type="molecule type" value="Genomic_DNA"/>
</dbReference>
<dbReference type="Proteomes" id="UP000275571">
    <property type="component" value="Chromosome"/>
</dbReference>
<dbReference type="CDD" id="cd10747">
    <property type="entry name" value="DnaJ_C"/>
    <property type="match status" value="1"/>
</dbReference>
<dbReference type="Gene3D" id="1.10.287.110">
    <property type="entry name" value="DnaJ domain"/>
    <property type="match status" value="1"/>
</dbReference>
<gene>
    <name evidence="3" type="ORF">DB313_03430</name>
</gene>
<name>A0A386PNN6_9SPIR</name>
<dbReference type="AlphaFoldDB" id="A0A386PNN6"/>
<protein>
    <submittedName>
        <fullName evidence="3">Molecular chaperone DnaJ</fullName>
    </submittedName>
</protein>
<dbReference type="SUPFAM" id="SSF46565">
    <property type="entry name" value="Chaperone J-domain"/>
    <property type="match status" value="1"/>
</dbReference>
<reference evidence="3 4" key="1">
    <citation type="journal article" date="2018" name="Infect. Genet. Evol.">
        <title>Genome-wide analysis of Borrelia turcica and 'Candidatus Borrelia tachyglossi' shows relapsing fever-like genomes with unique genomic links to Lyme disease Borrelia.</title>
        <authorList>
            <person name="Gofton A.W."/>
            <person name="Margos G."/>
            <person name="Fingerle V."/>
            <person name="Hepner S."/>
            <person name="Loh S.M."/>
            <person name="Ryan U."/>
            <person name="Irwin P."/>
            <person name="Oskam C.L."/>
        </authorList>
    </citation>
    <scope>NUCLEOTIDE SEQUENCE [LARGE SCALE GENOMIC DNA]</scope>
    <source>
        <strain evidence="3 4">IST7</strain>
    </source>
</reference>
<proteinExistence type="predicted"/>
<dbReference type="Pfam" id="PF00226">
    <property type="entry name" value="DnaJ"/>
    <property type="match status" value="1"/>
</dbReference>
<dbReference type="PROSITE" id="PS50076">
    <property type="entry name" value="DNAJ_2"/>
    <property type="match status" value="1"/>
</dbReference>
<evidence type="ECO:0000313" key="3">
    <source>
        <dbReference type="EMBL" id="AYE36507.1"/>
    </source>
</evidence>
<keyword evidence="1" id="KW-0143">Chaperone</keyword>
<accession>A0A386PNN6</accession>
<dbReference type="SUPFAM" id="SSF49493">
    <property type="entry name" value="HSP40/DnaJ peptide-binding domain"/>
    <property type="match status" value="2"/>
</dbReference>
<dbReference type="FunFam" id="2.60.260.20:FF:000013">
    <property type="entry name" value="DnaJ subfamily B member 11"/>
    <property type="match status" value="1"/>
</dbReference>
<organism evidence="3 4">
    <name type="scientific">Borrelia turcica IST7</name>
    <dbReference type="NCBI Taxonomy" id="1104446"/>
    <lineage>
        <taxon>Bacteria</taxon>
        <taxon>Pseudomonadati</taxon>
        <taxon>Spirochaetota</taxon>
        <taxon>Spirochaetia</taxon>
        <taxon>Spirochaetales</taxon>
        <taxon>Borreliaceae</taxon>
        <taxon>Borrelia</taxon>
    </lineage>
</organism>
<dbReference type="PANTHER" id="PTHR43096:SF48">
    <property type="entry name" value="CHAPERONE PROTEIN DNAJ"/>
    <property type="match status" value="1"/>
</dbReference>
<dbReference type="PANTHER" id="PTHR43096">
    <property type="entry name" value="DNAJ HOMOLOG 1, MITOCHONDRIAL-RELATED"/>
    <property type="match status" value="1"/>
</dbReference>
<evidence type="ECO:0000256" key="1">
    <source>
        <dbReference type="ARBA" id="ARBA00023186"/>
    </source>
</evidence>
<dbReference type="SMART" id="SM00271">
    <property type="entry name" value="DnaJ"/>
    <property type="match status" value="1"/>
</dbReference>
<dbReference type="CDD" id="cd06257">
    <property type="entry name" value="DnaJ"/>
    <property type="match status" value="1"/>
</dbReference>
<feature type="domain" description="J" evidence="2">
    <location>
        <begin position="4"/>
        <end position="69"/>
    </location>
</feature>